<feature type="compositionally biased region" description="Low complexity" evidence="1">
    <location>
        <begin position="136"/>
        <end position="146"/>
    </location>
</feature>
<accession>B4GPR2</accession>
<reference evidence="2 3" key="1">
    <citation type="journal article" date="2007" name="Nature">
        <title>Evolution of genes and genomes on the Drosophila phylogeny.</title>
        <authorList>
            <consortium name="Drosophila 12 Genomes Consortium"/>
            <person name="Clark A.G."/>
            <person name="Eisen M.B."/>
            <person name="Smith D.R."/>
            <person name="Bergman C.M."/>
            <person name="Oliver B."/>
            <person name="Markow T.A."/>
            <person name="Kaufman T.C."/>
            <person name="Kellis M."/>
            <person name="Gelbart W."/>
            <person name="Iyer V.N."/>
            <person name="Pollard D.A."/>
            <person name="Sackton T.B."/>
            <person name="Larracuente A.M."/>
            <person name="Singh N.D."/>
            <person name="Abad J.P."/>
            <person name="Abt D.N."/>
            <person name="Adryan B."/>
            <person name="Aguade M."/>
            <person name="Akashi H."/>
            <person name="Anderson W.W."/>
            <person name="Aquadro C.F."/>
            <person name="Ardell D.H."/>
            <person name="Arguello R."/>
            <person name="Artieri C.G."/>
            <person name="Barbash D.A."/>
            <person name="Barker D."/>
            <person name="Barsanti P."/>
            <person name="Batterham P."/>
            <person name="Batzoglou S."/>
            <person name="Begun D."/>
            <person name="Bhutkar A."/>
            <person name="Blanco E."/>
            <person name="Bosak S.A."/>
            <person name="Bradley R.K."/>
            <person name="Brand A.D."/>
            <person name="Brent M.R."/>
            <person name="Brooks A.N."/>
            <person name="Brown R.H."/>
            <person name="Butlin R.K."/>
            <person name="Caggese C."/>
            <person name="Calvi B.R."/>
            <person name="Bernardo de Carvalho A."/>
            <person name="Caspi A."/>
            <person name="Castrezana S."/>
            <person name="Celniker S.E."/>
            <person name="Chang J.L."/>
            <person name="Chapple C."/>
            <person name="Chatterji S."/>
            <person name="Chinwalla A."/>
            <person name="Civetta A."/>
            <person name="Clifton S.W."/>
            <person name="Comeron J.M."/>
            <person name="Costello J.C."/>
            <person name="Coyne J.A."/>
            <person name="Daub J."/>
            <person name="David R.G."/>
            <person name="Delcher A.L."/>
            <person name="Delehaunty K."/>
            <person name="Do C.B."/>
            <person name="Ebling H."/>
            <person name="Edwards K."/>
            <person name="Eickbush T."/>
            <person name="Evans J.D."/>
            <person name="Filipski A."/>
            <person name="Findeiss S."/>
            <person name="Freyhult E."/>
            <person name="Fulton L."/>
            <person name="Fulton R."/>
            <person name="Garcia A.C."/>
            <person name="Gardiner A."/>
            <person name="Garfield D.A."/>
            <person name="Garvin B.E."/>
            <person name="Gibson G."/>
            <person name="Gilbert D."/>
            <person name="Gnerre S."/>
            <person name="Godfrey J."/>
            <person name="Good R."/>
            <person name="Gotea V."/>
            <person name="Gravely B."/>
            <person name="Greenberg A.J."/>
            <person name="Griffiths-Jones S."/>
            <person name="Gross S."/>
            <person name="Guigo R."/>
            <person name="Gustafson E.A."/>
            <person name="Haerty W."/>
            <person name="Hahn M.W."/>
            <person name="Halligan D.L."/>
            <person name="Halpern A.L."/>
            <person name="Halter G.M."/>
            <person name="Han M.V."/>
            <person name="Heger A."/>
            <person name="Hillier L."/>
            <person name="Hinrichs A.S."/>
            <person name="Holmes I."/>
            <person name="Hoskins R.A."/>
            <person name="Hubisz M.J."/>
            <person name="Hultmark D."/>
            <person name="Huntley M.A."/>
            <person name="Jaffe D.B."/>
            <person name="Jagadeeshan S."/>
            <person name="Jeck W.R."/>
            <person name="Johnson J."/>
            <person name="Jones C.D."/>
            <person name="Jordan W.C."/>
            <person name="Karpen G.H."/>
            <person name="Kataoka E."/>
            <person name="Keightley P.D."/>
            <person name="Kheradpour P."/>
            <person name="Kirkness E.F."/>
            <person name="Koerich L.B."/>
            <person name="Kristiansen K."/>
            <person name="Kudrna D."/>
            <person name="Kulathinal R.J."/>
            <person name="Kumar S."/>
            <person name="Kwok R."/>
            <person name="Lander E."/>
            <person name="Langley C.H."/>
            <person name="Lapoint R."/>
            <person name="Lazzaro B.P."/>
            <person name="Lee S.J."/>
            <person name="Levesque L."/>
            <person name="Li R."/>
            <person name="Lin C.F."/>
            <person name="Lin M.F."/>
            <person name="Lindblad-Toh K."/>
            <person name="Llopart A."/>
            <person name="Long M."/>
            <person name="Low L."/>
            <person name="Lozovsky E."/>
            <person name="Lu J."/>
            <person name="Luo M."/>
            <person name="Machado C.A."/>
            <person name="Makalowski W."/>
            <person name="Marzo M."/>
            <person name="Matsuda M."/>
            <person name="Matzkin L."/>
            <person name="McAllister B."/>
            <person name="McBride C.S."/>
            <person name="McKernan B."/>
            <person name="McKernan K."/>
            <person name="Mendez-Lago M."/>
            <person name="Minx P."/>
            <person name="Mollenhauer M.U."/>
            <person name="Montooth K."/>
            <person name="Mount S.M."/>
            <person name="Mu X."/>
            <person name="Myers E."/>
            <person name="Negre B."/>
            <person name="Newfeld S."/>
            <person name="Nielsen R."/>
            <person name="Noor M.A."/>
            <person name="O'Grady P."/>
            <person name="Pachter L."/>
            <person name="Papaceit M."/>
            <person name="Parisi M.J."/>
            <person name="Parisi M."/>
            <person name="Parts L."/>
            <person name="Pedersen J.S."/>
            <person name="Pesole G."/>
            <person name="Phillippy A.M."/>
            <person name="Ponting C.P."/>
            <person name="Pop M."/>
            <person name="Porcelli D."/>
            <person name="Powell J.R."/>
            <person name="Prohaska S."/>
            <person name="Pruitt K."/>
            <person name="Puig M."/>
            <person name="Quesneville H."/>
            <person name="Ram K.R."/>
            <person name="Rand D."/>
            <person name="Rasmussen M.D."/>
            <person name="Reed L.K."/>
            <person name="Reenan R."/>
            <person name="Reily A."/>
            <person name="Remington K.A."/>
            <person name="Rieger T.T."/>
            <person name="Ritchie M.G."/>
            <person name="Robin C."/>
            <person name="Rogers Y.H."/>
            <person name="Rohde C."/>
            <person name="Rozas J."/>
            <person name="Rubenfield M.J."/>
            <person name="Ruiz A."/>
            <person name="Russo S."/>
            <person name="Salzberg S.L."/>
            <person name="Sanchez-Gracia A."/>
            <person name="Saranga D.J."/>
            <person name="Sato H."/>
            <person name="Schaeffer S.W."/>
            <person name="Schatz M.C."/>
            <person name="Schlenke T."/>
            <person name="Schwartz R."/>
            <person name="Segarra C."/>
            <person name="Singh R.S."/>
            <person name="Sirot L."/>
            <person name="Sirota M."/>
            <person name="Sisneros N.B."/>
            <person name="Smith C.D."/>
            <person name="Smith T.F."/>
            <person name="Spieth J."/>
            <person name="Stage D.E."/>
            <person name="Stark A."/>
            <person name="Stephan W."/>
            <person name="Strausberg R.L."/>
            <person name="Strempel S."/>
            <person name="Sturgill D."/>
            <person name="Sutton G."/>
            <person name="Sutton G.G."/>
            <person name="Tao W."/>
            <person name="Teichmann S."/>
            <person name="Tobari Y.N."/>
            <person name="Tomimura Y."/>
            <person name="Tsolas J.M."/>
            <person name="Valente V.L."/>
            <person name="Venter E."/>
            <person name="Venter J.C."/>
            <person name="Vicario S."/>
            <person name="Vieira F.G."/>
            <person name="Vilella A.J."/>
            <person name="Villasante A."/>
            <person name="Walenz B."/>
            <person name="Wang J."/>
            <person name="Wasserman M."/>
            <person name="Watts T."/>
            <person name="Wilson D."/>
            <person name="Wilson R.K."/>
            <person name="Wing R.A."/>
            <person name="Wolfner M.F."/>
            <person name="Wong A."/>
            <person name="Wong G.K."/>
            <person name="Wu C.I."/>
            <person name="Wu G."/>
            <person name="Yamamoto D."/>
            <person name="Yang H.P."/>
            <person name="Yang S.P."/>
            <person name="Yorke J.A."/>
            <person name="Yoshida K."/>
            <person name="Zdobnov E."/>
            <person name="Zhang P."/>
            <person name="Zhang Y."/>
            <person name="Zimin A.V."/>
            <person name="Baldwin J."/>
            <person name="Abdouelleil A."/>
            <person name="Abdulkadir J."/>
            <person name="Abebe A."/>
            <person name="Abera B."/>
            <person name="Abreu J."/>
            <person name="Acer S.C."/>
            <person name="Aftuck L."/>
            <person name="Alexander A."/>
            <person name="An P."/>
            <person name="Anderson E."/>
            <person name="Anderson S."/>
            <person name="Arachi H."/>
            <person name="Azer M."/>
            <person name="Bachantsang P."/>
            <person name="Barry A."/>
            <person name="Bayul T."/>
            <person name="Berlin A."/>
            <person name="Bessette D."/>
            <person name="Bloom T."/>
            <person name="Blye J."/>
            <person name="Boguslavskiy L."/>
            <person name="Bonnet C."/>
            <person name="Boukhgalter B."/>
            <person name="Bourzgui I."/>
            <person name="Brown A."/>
            <person name="Cahill P."/>
            <person name="Channer S."/>
            <person name="Cheshatsang Y."/>
            <person name="Chuda L."/>
            <person name="Citroen M."/>
            <person name="Collymore A."/>
            <person name="Cooke P."/>
            <person name="Costello M."/>
            <person name="D'Aco K."/>
            <person name="Daza R."/>
            <person name="De Haan G."/>
            <person name="DeGray S."/>
            <person name="DeMaso C."/>
            <person name="Dhargay N."/>
            <person name="Dooley K."/>
            <person name="Dooley E."/>
            <person name="Doricent M."/>
            <person name="Dorje P."/>
            <person name="Dorjee K."/>
            <person name="Dupes A."/>
            <person name="Elong R."/>
            <person name="Falk J."/>
            <person name="Farina A."/>
            <person name="Faro S."/>
            <person name="Ferguson D."/>
            <person name="Fisher S."/>
            <person name="Foley C.D."/>
            <person name="Franke A."/>
            <person name="Friedrich D."/>
            <person name="Gadbois L."/>
            <person name="Gearin G."/>
            <person name="Gearin C.R."/>
            <person name="Giannoukos G."/>
            <person name="Goode T."/>
            <person name="Graham J."/>
            <person name="Grandbois E."/>
            <person name="Grewal S."/>
            <person name="Gyaltsen K."/>
            <person name="Hafez N."/>
            <person name="Hagos B."/>
            <person name="Hall J."/>
            <person name="Henson C."/>
            <person name="Hollinger A."/>
            <person name="Honan T."/>
            <person name="Huard M.D."/>
            <person name="Hughes L."/>
            <person name="Hurhula B."/>
            <person name="Husby M.E."/>
            <person name="Kamat A."/>
            <person name="Kanga B."/>
            <person name="Kashin S."/>
            <person name="Khazanovich D."/>
            <person name="Kisner P."/>
            <person name="Lance K."/>
            <person name="Lara M."/>
            <person name="Lee W."/>
            <person name="Lennon N."/>
            <person name="Letendre F."/>
            <person name="LeVine R."/>
            <person name="Lipovsky A."/>
            <person name="Liu X."/>
            <person name="Liu J."/>
            <person name="Liu S."/>
            <person name="Lokyitsang T."/>
            <person name="Lokyitsang Y."/>
            <person name="Lubonja R."/>
            <person name="Lui A."/>
            <person name="MacDonald P."/>
            <person name="Magnisalis V."/>
            <person name="Maru K."/>
            <person name="Matthews C."/>
            <person name="McCusker W."/>
            <person name="McDonough S."/>
            <person name="Mehta T."/>
            <person name="Meldrim J."/>
            <person name="Meneus L."/>
            <person name="Mihai O."/>
            <person name="Mihalev A."/>
            <person name="Mihova T."/>
            <person name="Mittelman R."/>
            <person name="Mlenga V."/>
            <person name="Montmayeur A."/>
            <person name="Mulrain L."/>
            <person name="Navidi A."/>
            <person name="Naylor J."/>
            <person name="Negash T."/>
            <person name="Nguyen T."/>
            <person name="Nguyen N."/>
            <person name="Nicol R."/>
            <person name="Norbu C."/>
            <person name="Norbu N."/>
            <person name="Novod N."/>
            <person name="O'Neill B."/>
            <person name="Osman S."/>
            <person name="Markiewicz E."/>
            <person name="Oyono O.L."/>
            <person name="Patti C."/>
            <person name="Phunkhang P."/>
            <person name="Pierre F."/>
            <person name="Priest M."/>
            <person name="Raghuraman S."/>
            <person name="Rege F."/>
            <person name="Reyes R."/>
            <person name="Rise C."/>
            <person name="Rogov P."/>
            <person name="Ross K."/>
            <person name="Ryan E."/>
            <person name="Settipalli S."/>
            <person name="Shea T."/>
            <person name="Sherpa N."/>
            <person name="Shi L."/>
            <person name="Shih D."/>
            <person name="Sparrow T."/>
            <person name="Spaulding J."/>
            <person name="Stalker J."/>
            <person name="Stange-Thomann N."/>
            <person name="Stavropoulos S."/>
            <person name="Stone C."/>
            <person name="Strader C."/>
            <person name="Tesfaye S."/>
            <person name="Thomson T."/>
            <person name="Thoulutsang Y."/>
            <person name="Thoulutsang D."/>
            <person name="Topham K."/>
            <person name="Topping I."/>
            <person name="Tsamla T."/>
            <person name="Vassiliev H."/>
            <person name="Vo A."/>
            <person name="Wangchuk T."/>
            <person name="Wangdi T."/>
            <person name="Weiand M."/>
            <person name="Wilkinson J."/>
            <person name="Wilson A."/>
            <person name="Yadav S."/>
            <person name="Young G."/>
            <person name="Yu Q."/>
            <person name="Zembek L."/>
            <person name="Zhong D."/>
            <person name="Zimmer A."/>
            <person name="Zwirko Z."/>
            <person name="Jaffe D.B."/>
            <person name="Alvarez P."/>
            <person name="Brockman W."/>
            <person name="Butler J."/>
            <person name="Chin C."/>
            <person name="Gnerre S."/>
            <person name="Grabherr M."/>
            <person name="Kleber M."/>
            <person name="Mauceli E."/>
            <person name="MacCallum I."/>
        </authorList>
    </citation>
    <scope>NUCLEOTIDE SEQUENCE [LARGE SCALE GENOMIC DNA]</scope>
    <source>
        <strain evidence="3">MSH-3 / Tucson 14011-0111.49</strain>
    </source>
</reference>
<evidence type="ECO:0000313" key="2">
    <source>
        <dbReference type="EMBL" id="EDW39584.1"/>
    </source>
</evidence>
<feature type="region of interest" description="Disordered" evidence="1">
    <location>
        <begin position="125"/>
        <end position="146"/>
    </location>
</feature>
<evidence type="ECO:0000313" key="3">
    <source>
        <dbReference type="Proteomes" id="UP000008744"/>
    </source>
</evidence>
<protein>
    <submittedName>
        <fullName evidence="2">GL15359</fullName>
    </submittedName>
</protein>
<evidence type="ECO:0000256" key="1">
    <source>
        <dbReference type="SAM" id="MobiDB-lite"/>
    </source>
</evidence>
<feature type="compositionally biased region" description="Acidic residues" evidence="1">
    <location>
        <begin position="125"/>
        <end position="135"/>
    </location>
</feature>
<name>B4GPR2_DROPE</name>
<organism evidence="3">
    <name type="scientific">Drosophila persimilis</name>
    <name type="common">Fruit fly</name>
    <dbReference type="NCBI Taxonomy" id="7234"/>
    <lineage>
        <taxon>Eukaryota</taxon>
        <taxon>Metazoa</taxon>
        <taxon>Ecdysozoa</taxon>
        <taxon>Arthropoda</taxon>
        <taxon>Hexapoda</taxon>
        <taxon>Insecta</taxon>
        <taxon>Pterygota</taxon>
        <taxon>Neoptera</taxon>
        <taxon>Endopterygota</taxon>
        <taxon>Diptera</taxon>
        <taxon>Brachycera</taxon>
        <taxon>Muscomorpha</taxon>
        <taxon>Ephydroidea</taxon>
        <taxon>Drosophilidae</taxon>
        <taxon>Drosophila</taxon>
        <taxon>Sophophora</taxon>
    </lineage>
</organism>
<sequence>MPEPEPEPDSCHNPIGGGLLLVVLDTRQTLPHVPCPVPQQHPLQQSQWQWEWHKPQHPTTDIHFVFISKTLHELIYLLLISGLHHTSTACCLAALATAAAPLPVVIIIMCLCHSFSFSFVCATESDADSDSDSASDSESAAADLES</sequence>
<proteinExistence type="predicted"/>
<dbReference type="HOGENOM" id="CLU_1779394_0_0_1"/>
<dbReference type="EMBL" id="CH479187">
    <property type="protein sequence ID" value="EDW39584.1"/>
    <property type="molecule type" value="Genomic_DNA"/>
</dbReference>
<dbReference type="AlphaFoldDB" id="B4GPR2"/>
<dbReference type="Proteomes" id="UP000008744">
    <property type="component" value="Unassembled WGS sequence"/>
</dbReference>
<gene>
    <name evidence="2" type="primary">Dper\GL15359</name>
    <name evidence="2" type="ORF">Dper_GL15359</name>
</gene>
<keyword evidence="3" id="KW-1185">Reference proteome</keyword>